<keyword evidence="4" id="KW-0862">Zinc</keyword>
<sequence>MSSATDKTASSSSAWRAPSWFISHGGPPTMFMGTHPAYQQWAKLGDEMKSLHSEGKLKGLVFVSAHWQADDLSDGVYVNTDPSNPLIYDFANFPPSFYEVKVASRNPPAFSSAVIEHLESRGIKAVPTHRGPDHGVWVPLKVAFGDGRPDSHSSALPDDLPLVQVSLPRSEDPLDSLRLGRALRGLRDRGFAVVGGGQAVHNLRDFGRRRATGDLTLPEYSKTFPPALTAALVGFGDRGSSDATAIAAATAATAAAAALQDQWTSANEAKWSKALTLDKRADFRLAHPTYEHFLPTLVSLGASFPHESGEEILGTNEGPLAWNMYRWDSQPSHL</sequence>
<feature type="domain" description="Extradiol ring-cleavage dioxygenase class III enzyme subunit B" evidence="6">
    <location>
        <begin position="21"/>
        <end position="303"/>
    </location>
</feature>
<comment type="similarity">
    <text evidence="2">Belongs to the DODA-type extradiol aromatic ring-opening dioxygenase family.</text>
</comment>
<evidence type="ECO:0000256" key="1">
    <source>
        <dbReference type="ARBA" id="ARBA00001947"/>
    </source>
</evidence>
<dbReference type="SUPFAM" id="SSF53213">
    <property type="entry name" value="LigB-like"/>
    <property type="match status" value="1"/>
</dbReference>
<proteinExistence type="inferred from homology"/>
<gene>
    <name evidence="7" type="ORF">PFL1_06371</name>
</gene>
<dbReference type="Proteomes" id="UP000053664">
    <property type="component" value="Unassembled WGS sequence"/>
</dbReference>
<name>A0A061H1G2_9BASI</name>
<dbReference type="GO" id="GO:0016702">
    <property type="term" value="F:oxidoreductase activity, acting on single donors with incorporation of molecular oxygen, incorporation of two atoms of oxygen"/>
    <property type="evidence" value="ECO:0007669"/>
    <property type="project" value="UniProtKB-ARBA"/>
</dbReference>
<dbReference type="GeneID" id="19320449"/>
<dbReference type="HOGENOM" id="CLU_046582_1_0_1"/>
<dbReference type="Gene3D" id="3.40.830.10">
    <property type="entry name" value="LigB-like"/>
    <property type="match status" value="1"/>
</dbReference>
<comment type="cofactor">
    <cofactor evidence="1">
        <name>Zn(2+)</name>
        <dbReference type="ChEBI" id="CHEBI:29105"/>
    </cofactor>
</comment>
<dbReference type="InterPro" id="IPR004183">
    <property type="entry name" value="Xdiol_dOase_suB"/>
</dbReference>
<dbReference type="GO" id="GO:0008270">
    <property type="term" value="F:zinc ion binding"/>
    <property type="evidence" value="ECO:0007669"/>
    <property type="project" value="InterPro"/>
</dbReference>
<dbReference type="PANTHER" id="PTHR30096">
    <property type="entry name" value="4,5-DOPA DIOXYGENASE EXTRADIOL-LIKE PROTEIN"/>
    <property type="match status" value="1"/>
</dbReference>
<dbReference type="GO" id="GO:0008198">
    <property type="term" value="F:ferrous iron binding"/>
    <property type="evidence" value="ECO:0007669"/>
    <property type="project" value="InterPro"/>
</dbReference>
<reference evidence="7 8" key="1">
    <citation type="journal article" date="2013" name="Plant Cell">
        <title>The transition from a phytopathogenic smut ancestor to an anamorphic biocontrol agent deciphered by comparative whole-genome analysis.</title>
        <authorList>
            <person name="Lefebvre F."/>
            <person name="Joly D.L."/>
            <person name="Labbe C."/>
            <person name="Teichmann B."/>
            <person name="Linning R."/>
            <person name="Belzile F."/>
            <person name="Bakkeren G."/>
            <person name="Belanger R.R."/>
        </authorList>
    </citation>
    <scope>NUCLEOTIDE SEQUENCE [LARGE SCALE GENOMIC DNA]</scope>
    <source>
        <strain evidence="7 8">PF-1</strain>
    </source>
</reference>
<dbReference type="PANTHER" id="PTHR30096:SF0">
    <property type="entry name" value="4,5-DOPA DIOXYGENASE EXTRADIOL-LIKE PROTEIN"/>
    <property type="match status" value="1"/>
</dbReference>
<protein>
    <recommendedName>
        <fullName evidence="6">Extradiol ring-cleavage dioxygenase class III enzyme subunit B domain-containing protein</fullName>
    </recommendedName>
</protein>
<dbReference type="AlphaFoldDB" id="A0A061H1G2"/>
<evidence type="ECO:0000259" key="6">
    <source>
        <dbReference type="Pfam" id="PF02900"/>
    </source>
</evidence>
<organism evidence="7 8">
    <name type="scientific">Pseudozyma flocculosa PF-1</name>
    <dbReference type="NCBI Taxonomy" id="1277687"/>
    <lineage>
        <taxon>Eukaryota</taxon>
        <taxon>Fungi</taxon>
        <taxon>Dikarya</taxon>
        <taxon>Basidiomycota</taxon>
        <taxon>Ustilaginomycotina</taxon>
        <taxon>Ustilaginomycetes</taxon>
        <taxon>Ustilaginales</taxon>
        <taxon>Ustilaginaceae</taxon>
        <taxon>Pseudozyma</taxon>
    </lineage>
</organism>
<evidence type="ECO:0000256" key="2">
    <source>
        <dbReference type="ARBA" id="ARBA00007581"/>
    </source>
</evidence>
<dbReference type="CDD" id="cd07363">
    <property type="entry name" value="45_DOPA_Dioxygenase"/>
    <property type="match status" value="1"/>
</dbReference>
<dbReference type="eggNOG" id="ENOG502QS66">
    <property type="taxonomic scope" value="Eukaryota"/>
</dbReference>
<dbReference type="InterPro" id="IPR014436">
    <property type="entry name" value="Extradiol_dOase_DODA"/>
</dbReference>
<evidence type="ECO:0000256" key="4">
    <source>
        <dbReference type="ARBA" id="ARBA00022833"/>
    </source>
</evidence>
<dbReference type="EMBL" id="KE361647">
    <property type="protein sequence ID" value="EPQ26163.1"/>
    <property type="molecule type" value="Genomic_DNA"/>
</dbReference>
<evidence type="ECO:0000313" key="8">
    <source>
        <dbReference type="Proteomes" id="UP000053664"/>
    </source>
</evidence>
<keyword evidence="3" id="KW-0479">Metal-binding</keyword>
<evidence type="ECO:0000313" key="7">
    <source>
        <dbReference type="EMBL" id="EPQ26163.1"/>
    </source>
</evidence>
<dbReference type="Pfam" id="PF02900">
    <property type="entry name" value="LigB"/>
    <property type="match status" value="1"/>
</dbReference>
<accession>A0A061H1G2</accession>
<dbReference type="KEGG" id="pfp:PFL1_06371"/>
<evidence type="ECO:0000256" key="5">
    <source>
        <dbReference type="ARBA" id="ARBA00023002"/>
    </source>
</evidence>
<evidence type="ECO:0000256" key="3">
    <source>
        <dbReference type="ARBA" id="ARBA00022723"/>
    </source>
</evidence>
<dbReference type="RefSeq" id="XP_007882103.1">
    <property type="nucleotide sequence ID" value="XM_007883912.1"/>
</dbReference>
<keyword evidence="5" id="KW-0560">Oxidoreductase</keyword>
<dbReference type="OrthoDB" id="7396853at2759"/>